<evidence type="ECO:0000259" key="2">
    <source>
        <dbReference type="Pfam" id="PF07714"/>
    </source>
</evidence>
<feature type="compositionally biased region" description="Basic and acidic residues" evidence="1">
    <location>
        <begin position="55"/>
        <end position="64"/>
    </location>
</feature>
<dbReference type="InterPro" id="IPR001245">
    <property type="entry name" value="Ser-Thr/Tyr_kinase_cat_dom"/>
</dbReference>
<protein>
    <recommendedName>
        <fullName evidence="2">Serine-threonine/tyrosine-protein kinase catalytic domain-containing protein</fullName>
    </recommendedName>
</protein>
<feature type="compositionally biased region" description="Low complexity" evidence="1">
    <location>
        <begin position="65"/>
        <end position="81"/>
    </location>
</feature>
<evidence type="ECO:0000313" key="3">
    <source>
        <dbReference type="EMBL" id="ELR10688.1"/>
    </source>
</evidence>
<dbReference type="OrthoDB" id="4062651at2759"/>
<name>L8GDA9_PSED2</name>
<reference evidence="4" key="1">
    <citation type="submission" date="2010-09" db="EMBL/GenBank/DDBJ databases">
        <title>The genome sequence of Geomyces destructans 20631-21.</title>
        <authorList>
            <consortium name="The Broad Institute Genome Sequencing Platform"/>
            <person name="Cuomo C.A."/>
            <person name="Blehert D.S."/>
            <person name="Lorch J.M."/>
            <person name="Young S.K."/>
            <person name="Zeng Q."/>
            <person name="Gargeya S."/>
            <person name="Fitzgerald M."/>
            <person name="Haas B."/>
            <person name="Abouelleil A."/>
            <person name="Alvarado L."/>
            <person name="Arachchi H.M."/>
            <person name="Berlin A."/>
            <person name="Brown A."/>
            <person name="Chapman S.B."/>
            <person name="Chen Z."/>
            <person name="Dunbar C."/>
            <person name="Freedman E."/>
            <person name="Gearin G."/>
            <person name="Gellesch M."/>
            <person name="Goldberg J."/>
            <person name="Griggs A."/>
            <person name="Gujja S."/>
            <person name="Heiman D."/>
            <person name="Howarth C."/>
            <person name="Larson L."/>
            <person name="Lui A."/>
            <person name="MacDonald P.J.P."/>
            <person name="Montmayeur A."/>
            <person name="Murphy C."/>
            <person name="Neiman D."/>
            <person name="Pearson M."/>
            <person name="Priest M."/>
            <person name="Roberts A."/>
            <person name="Saif S."/>
            <person name="Shea T."/>
            <person name="Shenoy N."/>
            <person name="Sisk P."/>
            <person name="Stolte C."/>
            <person name="Sykes S."/>
            <person name="Wortman J."/>
            <person name="Nusbaum C."/>
            <person name="Birren B."/>
        </authorList>
    </citation>
    <scope>NUCLEOTIDE SEQUENCE [LARGE SCALE GENOMIC DNA]</scope>
    <source>
        <strain evidence="4">ATCC MYA-4855 / 20631-21</strain>
    </source>
</reference>
<proteinExistence type="predicted"/>
<gene>
    <name evidence="3" type="ORF">GMDG_04949</name>
</gene>
<dbReference type="GO" id="GO:0004672">
    <property type="term" value="F:protein kinase activity"/>
    <property type="evidence" value="ECO:0007669"/>
    <property type="project" value="InterPro"/>
</dbReference>
<dbReference type="Proteomes" id="UP000011064">
    <property type="component" value="Unassembled WGS sequence"/>
</dbReference>
<dbReference type="VEuPathDB" id="FungiDB:GMDG_04949"/>
<feature type="domain" description="Serine-threonine/tyrosine-protein kinase catalytic" evidence="2">
    <location>
        <begin position="158"/>
        <end position="210"/>
    </location>
</feature>
<feature type="compositionally biased region" description="Low complexity" evidence="1">
    <location>
        <begin position="27"/>
        <end position="38"/>
    </location>
</feature>
<dbReference type="EMBL" id="GL573265">
    <property type="protein sequence ID" value="ELR10688.1"/>
    <property type="molecule type" value="Genomic_DNA"/>
</dbReference>
<dbReference type="InParanoid" id="L8GDA9"/>
<keyword evidence="4" id="KW-1185">Reference proteome</keyword>
<dbReference type="Pfam" id="PF07714">
    <property type="entry name" value="PK_Tyr_Ser-Thr"/>
    <property type="match status" value="1"/>
</dbReference>
<dbReference type="STRING" id="658429.L8GDA9"/>
<dbReference type="SUPFAM" id="SSF56112">
    <property type="entry name" value="Protein kinase-like (PK-like)"/>
    <property type="match status" value="1"/>
</dbReference>
<evidence type="ECO:0000256" key="1">
    <source>
        <dbReference type="SAM" id="MobiDB-lite"/>
    </source>
</evidence>
<organism evidence="3 4">
    <name type="scientific">Pseudogymnoascus destructans (strain ATCC MYA-4855 / 20631-21)</name>
    <name type="common">Bat white-nose syndrome fungus</name>
    <name type="synonym">Geomyces destructans</name>
    <dbReference type="NCBI Taxonomy" id="658429"/>
    <lineage>
        <taxon>Eukaryota</taxon>
        <taxon>Fungi</taxon>
        <taxon>Dikarya</taxon>
        <taxon>Ascomycota</taxon>
        <taxon>Pezizomycotina</taxon>
        <taxon>Leotiomycetes</taxon>
        <taxon>Thelebolales</taxon>
        <taxon>Thelebolaceae</taxon>
        <taxon>Pseudogymnoascus</taxon>
    </lineage>
</organism>
<dbReference type="HOGENOM" id="CLU_048008_2_0_1"/>
<dbReference type="AlphaFoldDB" id="L8GDA9"/>
<dbReference type="Gene3D" id="1.10.510.10">
    <property type="entry name" value="Transferase(Phosphotransferase) domain 1"/>
    <property type="match status" value="1"/>
</dbReference>
<evidence type="ECO:0000313" key="4">
    <source>
        <dbReference type="Proteomes" id="UP000011064"/>
    </source>
</evidence>
<accession>L8GDA9</accession>
<dbReference type="InterPro" id="IPR011009">
    <property type="entry name" value="Kinase-like_dom_sf"/>
</dbReference>
<sequence length="350" mass="38454">MSSGKRGTKIDMLAGSAQLLPTQHPEASATLPALSSSPVGDTPESASKKPKRSRSPKDDTDHTSSVKISKPPSISESKPSPFTARKASPWEIYKKHFDLDLNGPVTVPQGKAGLVAVRTFTVAAAEKALYMHGRVRHPNIVKALEAFTTETSFYIPAILRQVLDGLIYLESEGLEHGSINCRNILLSTGGDVKIANQQCCEKTEKTQRNREPQDVRALGIITMELMQKYTQDNGAVGVENLDRWPSDSDAVTFLSETTSAASARELRKHALLRHGDQKDVLMGLVSLAEICARRYFSCTDDTLDDGTQEERGKMLVMVSGTCKLRDHLRALVRTHLDDGVQLQELDFQPE</sequence>
<feature type="region of interest" description="Disordered" evidence="1">
    <location>
        <begin position="1"/>
        <end position="83"/>
    </location>
</feature>